<dbReference type="EMBL" id="CP019290">
    <property type="protein sequence ID" value="AXX59666.1"/>
    <property type="molecule type" value="Genomic_DNA"/>
</dbReference>
<dbReference type="Proteomes" id="UP000263418">
    <property type="component" value="Chromosome 1"/>
</dbReference>
<reference evidence="1 2" key="1">
    <citation type="submission" date="2017-01" db="EMBL/GenBank/DDBJ databases">
        <title>Complete Genome Sequence of Vibrio vulnificus FORC_053.</title>
        <authorList>
            <consortium name="Food-borne Pathogen Omics Research Center"/>
            <person name="Chung H.Y."/>
            <person name="Na E.J."/>
            <person name="Song J.S."/>
            <person name="Kim H."/>
            <person name="Lee J.-H."/>
            <person name="Ryu S."/>
            <person name="Choi S.H."/>
        </authorList>
    </citation>
    <scope>NUCLEOTIDE SEQUENCE [LARGE SCALE GENOMIC DNA]</scope>
    <source>
        <strain evidence="1 2">FORC_053</strain>
    </source>
</reference>
<accession>A0AAN1UBT0</accession>
<evidence type="ECO:0000313" key="2">
    <source>
        <dbReference type="Proteomes" id="UP000263418"/>
    </source>
</evidence>
<proteinExistence type="predicted"/>
<evidence type="ECO:0000313" key="1">
    <source>
        <dbReference type="EMBL" id="AXX59666.1"/>
    </source>
</evidence>
<sequence>MVLKTDYLKPYSQQNAHILFAIQEPQNSLCFSQGFNNHEMQTFSNKVAFEPKKPKAANKQQVRKLQLTCPCHTLSQ</sequence>
<gene>
    <name evidence="1" type="ORF">FORC53_1327</name>
</gene>
<organism evidence="1 2">
    <name type="scientific">Vibrio vulnificus</name>
    <dbReference type="NCBI Taxonomy" id="672"/>
    <lineage>
        <taxon>Bacteria</taxon>
        <taxon>Pseudomonadati</taxon>
        <taxon>Pseudomonadota</taxon>
        <taxon>Gammaproteobacteria</taxon>
        <taxon>Vibrionales</taxon>
        <taxon>Vibrionaceae</taxon>
        <taxon>Vibrio</taxon>
    </lineage>
</organism>
<dbReference type="AlphaFoldDB" id="A0AAN1UBT0"/>
<name>A0AAN1UBT0_VIBVL</name>
<protein>
    <submittedName>
        <fullName evidence="1">Uncharacterized protein</fullName>
    </submittedName>
</protein>